<name>A0A1D1VDI7_RAMVA</name>
<dbReference type="SUPFAM" id="SSF103473">
    <property type="entry name" value="MFS general substrate transporter"/>
    <property type="match status" value="1"/>
</dbReference>
<comment type="caution">
    <text evidence="7">The sequence shown here is derived from an EMBL/GenBank/DDBJ whole genome shotgun (WGS) entry which is preliminary data.</text>
</comment>
<feature type="transmembrane region" description="Helical" evidence="6">
    <location>
        <begin position="363"/>
        <end position="381"/>
    </location>
</feature>
<evidence type="ECO:0000256" key="4">
    <source>
        <dbReference type="ARBA" id="ARBA00023136"/>
    </source>
</evidence>
<feature type="transmembrane region" description="Helical" evidence="6">
    <location>
        <begin position="138"/>
        <end position="161"/>
    </location>
</feature>
<evidence type="ECO:0000256" key="1">
    <source>
        <dbReference type="ARBA" id="ARBA00004141"/>
    </source>
</evidence>
<dbReference type="Pfam" id="PF07690">
    <property type="entry name" value="MFS_1"/>
    <property type="match status" value="1"/>
</dbReference>
<dbReference type="PANTHER" id="PTHR23507:SF1">
    <property type="entry name" value="FI18259P1-RELATED"/>
    <property type="match status" value="1"/>
</dbReference>
<proteinExistence type="predicted"/>
<evidence type="ECO:0008006" key="9">
    <source>
        <dbReference type="Google" id="ProtNLM"/>
    </source>
</evidence>
<evidence type="ECO:0000313" key="8">
    <source>
        <dbReference type="Proteomes" id="UP000186922"/>
    </source>
</evidence>
<feature type="transmembrane region" description="Helical" evidence="6">
    <location>
        <begin position="229"/>
        <end position="251"/>
    </location>
</feature>
<keyword evidence="2 6" id="KW-0812">Transmembrane</keyword>
<dbReference type="GO" id="GO:0016020">
    <property type="term" value="C:membrane"/>
    <property type="evidence" value="ECO:0007669"/>
    <property type="project" value="UniProtKB-SubCell"/>
</dbReference>
<protein>
    <recommendedName>
        <fullName evidence="9">Major facilitator superfamily (MFS) profile domain-containing protein</fullName>
    </recommendedName>
</protein>
<gene>
    <name evidence="7" type="primary">RvY_07997-1</name>
    <name evidence="7" type="synonym">RvY_07997.1</name>
    <name evidence="7" type="ORF">RvY_07997</name>
</gene>
<feature type="transmembrane region" description="Helical" evidence="6">
    <location>
        <begin position="291"/>
        <end position="309"/>
    </location>
</feature>
<keyword evidence="3 6" id="KW-1133">Transmembrane helix</keyword>
<feature type="transmembrane region" description="Helical" evidence="6">
    <location>
        <begin position="41"/>
        <end position="61"/>
    </location>
</feature>
<feature type="transmembrane region" description="Helical" evidence="6">
    <location>
        <begin position="420"/>
        <end position="443"/>
    </location>
</feature>
<evidence type="ECO:0000313" key="7">
    <source>
        <dbReference type="EMBL" id="GAU96568.1"/>
    </source>
</evidence>
<dbReference type="Proteomes" id="UP000186922">
    <property type="component" value="Unassembled WGS sequence"/>
</dbReference>
<evidence type="ECO:0000256" key="3">
    <source>
        <dbReference type="ARBA" id="ARBA00022989"/>
    </source>
</evidence>
<dbReference type="Gene3D" id="1.20.1250.20">
    <property type="entry name" value="MFS general substrate transporter like domains"/>
    <property type="match status" value="1"/>
</dbReference>
<dbReference type="PANTHER" id="PTHR23507">
    <property type="entry name" value="ZGC:174356"/>
    <property type="match status" value="1"/>
</dbReference>
<feature type="compositionally biased region" description="Polar residues" evidence="5">
    <location>
        <begin position="9"/>
        <end position="24"/>
    </location>
</feature>
<keyword evidence="8" id="KW-1185">Reference proteome</keyword>
<feature type="transmembrane region" description="Helical" evidence="6">
    <location>
        <begin position="167"/>
        <end position="191"/>
    </location>
</feature>
<feature type="transmembrane region" description="Helical" evidence="6">
    <location>
        <begin position="107"/>
        <end position="126"/>
    </location>
</feature>
<accession>A0A1D1VDI7</accession>
<dbReference type="AlphaFoldDB" id="A0A1D1VDI7"/>
<evidence type="ECO:0000256" key="6">
    <source>
        <dbReference type="SAM" id="Phobius"/>
    </source>
</evidence>
<dbReference type="EMBL" id="BDGG01000003">
    <property type="protein sequence ID" value="GAU96568.1"/>
    <property type="molecule type" value="Genomic_DNA"/>
</dbReference>
<feature type="transmembrane region" description="Helical" evidence="6">
    <location>
        <begin position="203"/>
        <end position="223"/>
    </location>
</feature>
<dbReference type="GO" id="GO:0022857">
    <property type="term" value="F:transmembrane transporter activity"/>
    <property type="evidence" value="ECO:0007669"/>
    <property type="project" value="InterPro"/>
</dbReference>
<dbReference type="OrthoDB" id="3026777at2759"/>
<reference evidence="7 8" key="1">
    <citation type="journal article" date="2016" name="Nat. Commun.">
        <title>Extremotolerant tardigrade genome and improved radiotolerance of human cultured cells by tardigrade-unique protein.</title>
        <authorList>
            <person name="Hashimoto T."/>
            <person name="Horikawa D.D."/>
            <person name="Saito Y."/>
            <person name="Kuwahara H."/>
            <person name="Kozuka-Hata H."/>
            <person name="Shin-I T."/>
            <person name="Minakuchi Y."/>
            <person name="Ohishi K."/>
            <person name="Motoyama A."/>
            <person name="Aizu T."/>
            <person name="Enomoto A."/>
            <person name="Kondo K."/>
            <person name="Tanaka S."/>
            <person name="Hara Y."/>
            <person name="Koshikawa S."/>
            <person name="Sagara H."/>
            <person name="Miura T."/>
            <person name="Yokobori S."/>
            <person name="Miyagawa K."/>
            <person name="Suzuki Y."/>
            <person name="Kubo T."/>
            <person name="Oyama M."/>
            <person name="Kohara Y."/>
            <person name="Fujiyama A."/>
            <person name="Arakawa K."/>
            <person name="Katayama T."/>
            <person name="Toyoda A."/>
            <person name="Kunieda T."/>
        </authorList>
    </citation>
    <scope>NUCLEOTIDE SEQUENCE [LARGE SCALE GENOMIC DNA]</scope>
    <source>
        <strain evidence="7 8">YOKOZUNA-1</strain>
    </source>
</reference>
<dbReference type="InterPro" id="IPR011701">
    <property type="entry name" value="MFS"/>
</dbReference>
<feature type="transmembrane region" description="Helical" evidence="6">
    <location>
        <begin position="449"/>
        <end position="474"/>
    </location>
</feature>
<evidence type="ECO:0000256" key="2">
    <source>
        <dbReference type="ARBA" id="ARBA00022692"/>
    </source>
</evidence>
<evidence type="ECO:0000256" key="5">
    <source>
        <dbReference type="SAM" id="MobiDB-lite"/>
    </source>
</evidence>
<keyword evidence="4 6" id="KW-0472">Membrane</keyword>
<dbReference type="InterPro" id="IPR036259">
    <property type="entry name" value="MFS_trans_sf"/>
</dbReference>
<sequence>MPTEVYRSTKVTKTRSPYTSSDENSPLVRSLSGVSEKTSPYYGAIRAAPVVLMFGLAFGIYGPSYVELLKYKVCELHHNFSSEVCAHLVNKYNHNEMDAVRKTTSAYQLYSVLLESIPAIILSLFLGSWSDHFGRKRLLLVPFFGLAAAAAWAAFCVIRPVPPSYLLVSPVLSSLLGGRFIIMMAVFSYIGDFTDSSNRAINNAIIEGLLVIAMNGGSFLGGYLFEKAILYPFMVAGGLYLACFLYGIVAIHDLRPPPKYGSDGCSDLFSLRHLRESFDLLNKERTGETRLHVCLILLASFISNIAYSGKSAVTQLFLEFEPFRWTLQQYSFFQGLLGLVGSVSVVFTVAFLRRCFRMTETSIAMVAYTSAIIGYIGYSVATEGWHIYASAGFGHMRLLCMVCVRSVLGELVGKNELGRAMALISVIQSIAPLLGSIIFVGLFHYTATWWSGLAFAVGSFALIVVLAIFAYVDIERRDWIYAKRRSASGDDWSNSS</sequence>
<comment type="subcellular location">
    <subcellularLocation>
        <location evidence="1">Membrane</location>
        <topology evidence="1">Multi-pass membrane protein</topology>
    </subcellularLocation>
</comment>
<feature type="region of interest" description="Disordered" evidence="5">
    <location>
        <begin position="1"/>
        <end position="26"/>
    </location>
</feature>
<feature type="transmembrane region" description="Helical" evidence="6">
    <location>
        <begin position="329"/>
        <end position="351"/>
    </location>
</feature>
<organism evidence="7 8">
    <name type="scientific">Ramazzottius varieornatus</name>
    <name type="common">Water bear</name>
    <name type="synonym">Tardigrade</name>
    <dbReference type="NCBI Taxonomy" id="947166"/>
    <lineage>
        <taxon>Eukaryota</taxon>
        <taxon>Metazoa</taxon>
        <taxon>Ecdysozoa</taxon>
        <taxon>Tardigrada</taxon>
        <taxon>Eutardigrada</taxon>
        <taxon>Parachela</taxon>
        <taxon>Hypsibioidea</taxon>
        <taxon>Ramazzottiidae</taxon>
        <taxon>Ramazzottius</taxon>
    </lineage>
</organism>